<sequence length="196" mass="22805">MEIEEIYGSLPELETKRLRLRKITAEDAEEIFYYASKEEVAKYVTWNTHRSLTDTKAFVSFVLDQYDQGKIAPWGIEIKQNGSFIGTIDFVWWKPLHHSAEIGYVLSHDYWGKGIMAEAVGKLLSFGFEKMDLVRIQARCFVENIGSQRVMEKAGMSYEGLIRKGLFVKGKHRDLLMYSIIKEEFQALKERNHRSI</sequence>
<name>A0A1H3SU81_9BACI</name>
<protein>
    <submittedName>
        <fullName evidence="2">Ribosomal-protein-alanine N-acetyltransferase</fullName>
    </submittedName>
</protein>
<dbReference type="Proteomes" id="UP000198935">
    <property type="component" value="Unassembled WGS sequence"/>
</dbReference>
<dbReference type="PANTHER" id="PTHR43792">
    <property type="entry name" value="GNAT FAMILY, PUTATIVE (AFU_ORTHOLOGUE AFUA_3G00765)-RELATED-RELATED"/>
    <property type="match status" value="1"/>
</dbReference>
<reference evidence="3" key="1">
    <citation type="submission" date="2016-10" db="EMBL/GenBank/DDBJ databases">
        <authorList>
            <person name="Varghese N."/>
            <person name="Submissions S."/>
        </authorList>
    </citation>
    <scope>NUCLEOTIDE SEQUENCE [LARGE SCALE GENOMIC DNA]</scope>
    <source>
        <strain evidence="3">SP</strain>
    </source>
</reference>
<dbReference type="PANTHER" id="PTHR43792:SF9">
    <property type="entry name" value="RIBOSOMAL-PROTEIN-ALANINE ACETYLTRANSFERASE"/>
    <property type="match status" value="1"/>
</dbReference>
<dbReference type="PROSITE" id="PS51186">
    <property type="entry name" value="GNAT"/>
    <property type="match status" value="1"/>
</dbReference>
<dbReference type="GO" id="GO:0008999">
    <property type="term" value="F:protein-N-terminal-alanine acetyltransferase activity"/>
    <property type="evidence" value="ECO:0007669"/>
    <property type="project" value="TreeGrafter"/>
</dbReference>
<keyword evidence="2" id="KW-0808">Transferase</keyword>
<dbReference type="Gene3D" id="3.40.630.30">
    <property type="match status" value="1"/>
</dbReference>
<dbReference type="STRING" id="1503961.SAMN05421736_11244"/>
<dbReference type="InterPro" id="IPR051531">
    <property type="entry name" value="N-acetyltransferase"/>
</dbReference>
<evidence type="ECO:0000313" key="3">
    <source>
        <dbReference type="Proteomes" id="UP000198935"/>
    </source>
</evidence>
<keyword evidence="3" id="KW-1185">Reference proteome</keyword>
<evidence type="ECO:0000313" key="2">
    <source>
        <dbReference type="EMBL" id="SDZ41556.1"/>
    </source>
</evidence>
<organism evidence="2 3">
    <name type="scientific">Evansella caseinilytica</name>
    <dbReference type="NCBI Taxonomy" id="1503961"/>
    <lineage>
        <taxon>Bacteria</taxon>
        <taxon>Bacillati</taxon>
        <taxon>Bacillota</taxon>
        <taxon>Bacilli</taxon>
        <taxon>Bacillales</taxon>
        <taxon>Bacillaceae</taxon>
        <taxon>Evansella</taxon>
    </lineage>
</organism>
<dbReference type="Pfam" id="PF13302">
    <property type="entry name" value="Acetyltransf_3"/>
    <property type="match status" value="1"/>
</dbReference>
<dbReference type="GO" id="GO:0005737">
    <property type="term" value="C:cytoplasm"/>
    <property type="evidence" value="ECO:0007669"/>
    <property type="project" value="TreeGrafter"/>
</dbReference>
<dbReference type="EMBL" id="FNPI01000012">
    <property type="protein sequence ID" value="SDZ41556.1"/>
    <property type="molecule type" value="Genomic_DNA"/>
</dbReference>
<evidence type="ECO:0000259" key="1">
    <source>
        <dbReference type="PROSITE" id="PS51186"/>
    </source>
</evidence>
<dbReference type="OrthoDB" id="9785602at2"/>
<dbReference type="SUPFAM" id="SSF55729">
    <property type="entry name" value="Acyl-CoA N-acyltransferases (Nat)"/>
    <property type="match status" value="1"/>
</dbReference>
<accession>A0A1H3SU81</accession>
<dbReference type="AlphaFoldDB" id="A0A1H3SU81"/>
<proteinExistence type="predicted"/>
<feature type="domain" description="N-acetyltransferase" evidence="1">
    <location>
        <begin position="18"/>
        <end position="182"/>
    </location>
</feature>
<dbReference type="InterPro" id="IPR000182">
    <property type="entry name" value="GNAT_dom"/>
</dbReference>
<gene>
    <name evidence="2" type="ORF">SAMN05421736_11244</name>
</gene>
<dbReference type="InterPro" id="IPR016181">
    <property type="entry name" value="Acyl_CoA_acyltransferase"/>
</dbReference>